<feature type="region of interest" description="Disordered" evidence="3">
    <location>
        <begin position="82"/>
        <end position="105"/>
    </location>
</feature>
<dbReference type="GO" id="GO:1990904">
    <property type="term" value="C:ribonucleoprotein complex"/>
    <property type="evidence" value="ECO:0007669"/>
    <property type="project" value="UniProtKB-KW"/>
</dbReference>
<evidence type="ECO:0000256" key="2">
    <source>
        <dbReference type="PROSITE-ProRule" id="PRU00176"/>
    </source>
</evidence>
<keyword evidence="5" id="KW-0687">Ribonucleoprotein</keyword>
<dbReference type="InterPro" id="IPR000504">
    <property type="entry name" value="RRM_dom"/>
</dbReference>
<evidence type="ECO:0000256" key="3">
    <source>
        <dbReference type="SAM" id="MobiDB-lite"/>
    </source>
</evidence>
<comment type="caution">
    <text evidence="5">The sequence shown here is derived from an EMBL/GenBank/DDBJ whole genome shotgun (WGS) entry which is preliminary data.</text>
</comment>
<feature type="domain" description="RRM" evidence="4">
    <location>
        <begin position="108"/>
        <end position="185"/>
    </location>
</feature>
<dbReference type="InterPro" id="IPR050502">
    <property type="entry name" value="Euk_RNA-bind_prot"/>
</dbReference>
<dbReference type="GO" id="GO:1901259">
    <property type="term" value="P:chloroplast rRNA processing"/>
    <property type="evidence" value="ECO:0007669"/>
    <property type="project" value="TreeGrafter"/>
</dbReference>
<gene>
    <name evidence="5" type="ORF">O6P43_015341</name>
</gene>
<dbReference type="SUPFAM" id="SSF54928">
    <property type="entry name" value="RNA-binding domain, RBD"/>
    <property type="match status" value="2"/>
</dbReference>
<dbReference type="InterPro" id="IPR035979">
    <property type="entry name" value="RBD_domain_sf"/>
</dbReference>
<dbReference type="Proteomes" id="UP001163823">
    <property type="component" value="Chromosome 6"/>
</dbReference>
<proteinExistence type="predicted"/>
<evidence type="ECO:0000313" key="5">
    <source>
        <dbReference type="EMBL" id="KAJ7965754.1"/>
    </source>
</evidence>
<dbReference type="PANTHER" id="PTHR48025:SF17">
    <property type="entry name" value="28 KDA RIBONUCLEOPROTEIN, CHLOROPLASTIC"/>
    <property type="match status" value="1"/>
</dbReference>
<accession>A0AAD7LWU5</accession>
<name>A0AAD7LWU5_QUISA</name>
<dbReference type="PANTHER" id="PTHR48025">
    <property type="entry name" value="OS02G0815200 PROTEIN"/>
    <property type="match status" value="1"/>
</dbReference>
<dbReference type="Pfam" id="PF00076">
    <property type="entry name" value="RRM_1"/>
    <property type="match status" value="2"/>
</dbReference>
<organism evidence="5 6">
    <name type="scientific">Quillaja saponaria</name>
    <name type="common">Soap bark tree</name>
    <dbReference type="NCBI Taxonomy" id="32244"/>
    <lineage>
        <taxon>Eukaryota</taxon>
        <taxon>Viridiplantae</taxon>
        <taxon>Streptophyta</taxon>
        <taxon>Embryophyta</taxon>
        <taxon>Tracheophyta</taxon>
        <taxon>Spermatophyta</taxon>
        <taxon>Magnoliopsida</taxon>
        <taxon>eudicotyledons</taxon>
        <taxon>Gunneridae</taxon>
        <taxon>Pentapetalae</taxon>
        <taxon>rosids</taxon>
        <taxon>fabids</taxon>
        <taxon>Fabales</taxon>
        <taxon>Quillajaceae</taxon>
        <taxon>Quillaja</taxon>
    </lineage>
</organism>
<keyword evidence="6" id="KW-1185">Reference proteome</keyword>
<keyword evidence="1 2" id="KW-0694">RNA-binding</keyword>
<protein>
    <submittedName>
        <fullName evidence="5">28 kDa ribonucleoprotein, chloroplastic</fullName>
    </submittedName>
</protein>
<dbReference type="AlphaFoldDB" id="A0AAD7LWU5"/>
<dbReference type="InterPro" id="IPR012677">
    <property type="entry name" value="Nucleotide-bd_a/b_plait_sf"/>
</dbReference>
<evidence type="ECO:0000313" key="6">
    <source>
        <dbReference type="Proteomes" id="UP001163823"/>
    </source>
</evidence>
<evidence type="ECO:0000256" key="1">
    <source>
        <dbReference type="ARBA" id="ARBA00022884"/>
    </source>
</evidence>
<dbReference type="SMART" id="SM00360">
    <property type="entry name" value="RRM"/>
    <property type="match status" value="2"/>
</dbReference>
<dbReference type="Gene3D" id="3.30.70.330">
    <property type="match status" value="2"/>
</dbReference>
<reference evidence="5" key="1">
    <citation type="journal article" date="2023" name="Science">
        <title>Elucidation of the pathway for biosynthesis of saponin adjuvants from the soapbark tree.</title>
        <authorList>
            <person name="Reed J."/>
            <person name="Orme A."/>
            <person name="El-Demerdash A."/>
            <person name="Owen C."/>
            <person name="Martin L.B.B."/>
            <person name="Misra R.C."/>
            <person name="Kikuchi S."/>
            <person name="Rejzek M."/>
            <person name="Martin A.C."/>
            <person name="Harkess A."/>
            <person name="Leebens-Mack J."/>
            <person name="Louveau T."/>
            <person name="Stephenson M.J."/>
            <person name="Osbourn A."/>
        </authorList>
    </citation>
    <scope>NUCLEOTIDE SEQUENCE</scope>
    <source>
        <strain evidence="5">S10</strain>
    </source>
</reference>
<dbReference type="PROSITE" id="PS50102">
    <property type="entry name" value="RRM"/>
    <property type="match status" value="2"/>
</dbReference>
<dbReference type="GO" id="GO:0003729">
    <property type="term" value="F:mRNA binding"/>
    <property type="evidence" value="ECO:0007669"/>
    <property type="project" value="TreeGrafter"/>
</dbReference>
<evidence type="ECO:0000259" key="4">
    <source>
        <dbReference type="PROSITE" id="PS50102"/>
    </source>
</evidence>
<dbReference type="EMBL" id="JARAOO010000006">
    <property type="protein sequence ID" value="KAJ7965754.1"/>
    <property type="molecule type" value="Genomic_DNA"/>
</dbReference>
<dbReference type="KEGG" id="qsa:O6P43_015341"/>
<feature type="domain" description="RRM" evidence="4">
    <location>
        <begin position="201"/>
        <end position="280"/>
    </location>
</feature>
<feature type="compositionally biased region" description="Polar residues" evidence="3">
    <location>
        <begin position="82"/>
        <end position="96"/>
    </location>
</feature>
<sequence length="313" mass="35310">MALLRLLCFPAISTEHSLHKTTLSSFHKSHHQSHCFISNFSLSRSPSSFYFPCLSFTHTHFVKNKENSHFVFKFSSTAQEQAVDSSQPDNASTESQGVEPETEEFSRARLLASNVPWSSTPEDIRALFEKHGKVLDVELSMYNKTRNRGLAFVTMGSPEEALAALTNLASYEYEGRQLRMNYARPRKVKSPPPVQPKQITFNLFVANLSYETTSKDLREFFDSGSGKVVSAEVIFHDNPKRSLGYGFVSFKSKKEADAALSEFQGKIFMERPIKVARGKQFVKQPKEESTQFEDTSFELSSDEAEADKANQAT</sequence>
<feature type="region of interest" description="Disordered" evidence="3">
    <location>
        <begin position="280"/>
        <end position="313"/>
    </location>
</feature>
<dbReference type="GO" id="GO:0009535">
    <property type="term" value="C:chloroplast thylakoid membrane"/>
    <property type="evidence" value="ECO:0007669"/>
    <property type="project" value="TreeGrafter"/>
</dbReference>